<reference evidence="2" key="2">
    <citation type="submission" date="2022-10" db="EMBL/GenBank/DDBJ databases">
        <authorList>
            <consortium name="ENA_rothamsted_submissions"/>
            <consortium name="culmorum"/>
            <person name="King R."/>
        </authorList>
    </citation>
    <scope>NUCLEOTIDE SEQUENCE</scope>
</reference>
<proteinExistence type="predicted"/>
<evidence type="ECO:0000259" key="1">
    <source>
        <dbReference type="Pfam" id="PF16064"/>
    </source>
</evidence>
<keyword evidence="3" id="KW-1185">Reference proteome</keyword>
<dbReference type="PANTHER" id="PTHR34153">
    <property type="entry name" value="SI:CH211-262H13.3-RELATED-RELATED"/>
    <property type="match status" value="1"/>
</dbReference>
<dbReference type="AlphaFoldDB" id="A0A9N9SC72"/>
<evidence type="ECO:0000313" key="2">
    <source>
        <dbReference type="EMBL" id="CAG9814676.1"/>
    </source>
</evidence>
<gene>
    <name evidence="2" type="ORF">PHAECO_LOCUS2675</name>
</gene>
<feature type="domain" description="DUF4806" evidence="1">
    <location>
        <begin position="35"/>
        <end position="108"/>
    </location>
</feature>
<evidence type="ECO:0000313" key="3">
    <source>
        <dbReference type="Proteomes" id="UP001153737"/>
    </source>
</evidence>
<dbReference type="EMBL" id="OU896717">
    <property type="protein sequence ID" value="CAG9814676.1"/>
    <property type="molecule type" value="Genomic_DNA"/>
</dbReference>
<dbReference type="OrthoDB" id="6614320at2759"/>
<dbReference type="InterPro" id="IPR032071">
    <property type="entry name" value="DUF4806"/>
</dbReference>
<protein>
    <recommendedName>
        <fullName evidence="1">DUF4806 domain-containing protein</fullName>
    </recommendedName>
</protein>
<dbReference type="Pfam" id="PF16064">
    <property type="entry name" value="DUF4806"/>
    <property type="match status" value="1"/>
</dbReference>
<sequence length="146" mass="17280">MSIIDYKCDQLLEDVASLKINNKHEEVRIEESIFEKFEFPLKFMEHLKEFENYCDTNKDHVPVIIQELSEIGGFNYKIMSRRLLEKLISNVVAMNFSWIGFKNKENFSVMNVANIVSLRRRHIIAADVENVVELWLVKAKERETKK</sequence>
<organism evidence="2 3">
    <name type="scientific">Phaedon cochleariae</name>
    <name type="common">Mustard beetle</name>
    <dbReference type="NCBI Taxonomy" id="80249"/>
    <lineage>
        <taxon>Eukaryota</taxon>
        <taxon>Metazoa</taxon>
        <taxon>Ecdysozoa</taxon>
        <taxon>Arthropoda</taxon>
        <taxon>Hexapoda</taxon>
        <taxon>Insecta</taxon>
        <taxon>Pterygota</taxon>
        <taxon>Neoptera</taxon>
        <taxon>Endopterygota</taxon>
        <taxon>Coleoptera</taxon>
        <taxon>Polyphaga</taxon>
        <taxon>Cucujiformia</taxon>
        <taxon>Chrysomeloidea</taxon>
        <taxon>Chrysomelidae</taxon>
        <taxon>Chrysomelinae</taxon>
        <taxon>Chrysomelini</taxon>
        <taxon>Phaedon</taxon>
    </lineage>
</organism>
<name>A0A9N9SC72_PHACE</name>
<dbReference type="Proteomes" id="UP001153737">
    <property type="component" value="Chromosome 11"/>
</dbReference>
<reference evidence="2" key="1">
    <citation type="submission" date="2022-01" db="EMBL/GenBank/DDBJ databases">
        <authorList>
            <person name="King R."/>
        </authorList>
    </citation>
    <scope>NUCLEOTIDE SEQUENCE</scope>
</reference>
<accession>A0A9N9SC72</accession>
<dbReference type="PANTHER" id="PTHR34153:SF2">
    <property type="entry name" value="SI:CH211-262H13.3-RELATED"/>
    <property type="match status" value="1"/>
</dbReference>